<dbReference type="PROSITE" id="PS00063">
    <property type="entry name" value="ALDOKETO_REDUCTASE_3"/>
    <property type="match status" value="1"/>
</dbReference>
<organism evidence="3 4">
    <name type="scientific">Bionectria ochroleuca</name>
    <name type="common">Gliocladium roseum</name>
    <dbReference type="NCBI Taxonomy" id="29856"/>
    <lineage>
        <taxon>Eukaryota</taxon>
        <taxon>Fungi</taxon>
        <taxon>Dikarya</taxon>
        <taxon>Ascomycota</taxon>
        <taxon>Pezizomycotina</taxon>
        <taxon>Sordariomycetes</taxon>
        <taxon>Hypocreomycetidae</taxon>
        <taxon>Hypocreales</taxon>
        <taxon>Bionectriaceae</taxon>
        <taxon>Clonostachys</taxon>
    </lineage>
</organism>
<gene>
    <name evidence="3" type="ORF">CLO192961_LOCUS132633</name>
</gene>
<dbReference type="InterPro" id="IPR023210">
    <property type="entry name" value="NADP_OxRdtase_dom"/>
</dbReference>
<evidence type="ECO:0000256" key="1">
    <source>
        <dbReference type="ARBA" id="ARBA00023002"/>
    </source>
</evidence>
<dbReference type="EMBL" id="CABFNS010000715">
    <property type="protein sequence ID" value="VUC24082.1"/>
    <property type="molecule type" value="Genomic_DNA"/>
</dbReference>
<dbReference type="InterPro" id="IPR036812">
    <property type="entry name" value="NAD(P)_OxRdtase_dom_sf"/>
</dbReference>
<feature type="domain" description="NADP-dependent oxidoreductase" evidence="2">
    <location>
        <begin position="18"/>
        <end position="272"/>
    </location>
</feature>
<evidence type="ECO:0000259" key="2">
    <source>
        <dbReference type="Pfam" id="PF00248"/>
    </source>
</evidence>
<dbReference type="Proteomes" id="UP000766486">
    <property type="component" value="Unassembled WGS sequence"/>
</dbReference>
<dbReference type="PIRSF" id="PIRSF000097">
    <property type="entry name" value="AKR"/>
    <property type="match status" value="1"/>
</dbReference>
<reference evidence="3 4" key="1">
    <citation type="submission" date="2019-06" db="EMBL/GenBank/DDBJ databases">
        <authorList>
            <person name="Broberg M."/>
        </authorList>
    </citation>
    <scope>NUCLEOTIDE SEQUENCE [LARGE SCALE GENOMIC DNA]</scope>
</reference>
<sequence>MALPQTIRLNTGASIPLVGFGTWQAPPNQVETAVEIALRSGYKHIDCAAIYRNETEVGAGIRKSGVARSDIFITTKLWNTHHEPEDVEAALDQSLQRLGLEYVDLYLMHWPVAFAPGEKWIPMDSSGVIRISDTHFVKTWKAMEKLVKTGKTRAIGVSNLNERRLQELLKVSEITPAVNQIEAHPYLQQPALKAFCESNGILVAAYSPLGNNQTGELRVVDDPVVAGICKDLDFDIDPGQLLASWAVQRGTVVLPKSVTESRIRSNVQVKKLPRWAFDRLSALERHKRFNDSSRRWGYDIFDEVGQEAAEKSRKEAGAENLVKFGF</sequence>
<dbReference type="SUPFAM" id="SSF51430">
    <property type="entry name" value="NAD(P)-linked oxidoreductase"/>
    <property type="match status" value="1"/>
</dbReference>
<dbReference type="Gene3D" id="3.20.20.100">
    <property type="entry name" value="NADP-dependent oxidoreductase domain"/>
    <property type="match status" value="1"/>
</dbReference>
<evidence type="ECO:0000313" key="4">
    <source>
        <dbReference type="Proteomes" id="UP000766486"/>
    </source>
</evidence>
<dbReference type="InterPro" id="IPR018170">
    <property type="entry name" value="Aldo/ket_reductase_CS"/>
</dbReference>
<dbReference type="PANTHER" id="PTHR11732">
    <property type="entry name" value="ALDO/KETO REDUCTASE"/>
    <property type="match status" value="1"/>
</dbReference>
<dbReference type="Pfam" id="PF00248">
    <property type="entry name" value="Aldo_ket_red"/>
    <property type="match status" value="1"/>
</dbReference>
<protein>
    <recommendedName>
        <fullName evidence="2">NADP-dependent oxidoreductase domain-containing protein</fullName>
    </recommendedName>
</protein>
<dbReference type="PRINTS" id="PR00069">
    <property type="entry name" value="ALDKETRDTASE"/>
</dbReference>
<name>A0ABY6U1D3_BIOOC</name>
<keyword evidence="1" id="KW-0560">Oxidoreductase</keyword>
<comment type="caution">
    <text evidence="3">The sequence shown here is derived from an EMBL/GenBank/DDBJ whole genome shotgun (WGS) entry which is preliminary data.</text>
</comment>
<dbReference type="InterPro" id="IPR020471">
    <property type="entry name" value="AKR"/>
</dbReference>
<evidence type="ECO:0000313" key="3">
    <source>
        <dbReference type="EMBL" id="VUC24082.1"/>
    </source>
</evidence>
<accession>A0ABY6U1D3</accession>
<keyword evidence="4" id="KW-1185">Reference proteome</keyword>
<proteinExistence type="predicted"/>